<dbReference type="GO" id="GO:0016020">
    <property type="term" value="C:membrane"/>
    <property type="evidence" value="ECO:0007669"/>
    <property type="project" value="InterPro"/>
</dbReference>
<reference evidence="2" key="1">
    <citation type="submission" date="2021-02" db="EMBL/GenBank/DDBJ databases">
        <authorList>
            <person name="Nowell W R."/>
        </authorList>
    </citation>
    <scope>NUCLEOTIDE SEQUENCE</scope>
</reference>
<evidence type="ECO:0000313" key="2">
    <source>
        <dbReference type="EMBL" id="CAF4231613.1"/>
    </source>
</evidence>
<name>A0A820DFZ4_9BILA</name>
<organism evidence="2 3">
    <name type="scientific">Rotaria magnacalcarata</name>
    <dbReference type="NCBI Taxonomy" id="392030"/>
    <lineage>
        <taxon>Eukaryota</taxon>
        <taxon>Metazoa</taxon>
        <taxon>Spiralia</taxon>
        <taxon>Gnathifera</taxon>
        <taxon>Rotifera</taxon>
        <taxon>Eurotatoria</taxon>
        <taxon>Bdelloidea</taxon>
        <taxon>Philodinida</taxon>
        <taxon>Philodinidae</taxon>
        <taxon>Rotaria</taxon>
    </lineage>
</organism>
<dbReference type="EMBL" id="CAJOBG010007971">
    <property type="protein sequence ID" value="CAF4231613.1"/>
    <property type="molecule type" value="Genomic_DNA"/>
</dbReference>
<feature type="domain" description="Peroxin/Ferlin" evidence="1">
    <location>
        <begin position="125"/>
        <end position="158"/>
    </location>
</feature>
<evidence type="ECO:0000259" key="1">
    <source>
        <dbReference type="SMART" id="SM00694"/>
    </source>
</evidence>
<comment type="caution">
    <text evidence="2">The sequence shown here is derived from an EMBL/GenBank/DDBJ whole genome shotgun (WGS) entry which is preliminary data.</text>
</comment>
<proteinExistence type="predicted"/>
<dbReference type="Proteomes" id="UP000663866">
    <property type="component" value="Unassembled WGS sequence"/>
</dbReference>
<protein>
    <recommendedName>
        <fullName evidence="1">Peroxin/Ferlin domain-containing protein</fullName>
    </recommendedName>
</protein>
<evidence type="ECO:0000313" key="3">
    <source>
        <dbReference type="Proteomes" id="UP000663866"/>
    </source>
</evidence>
<keyword evidence="3" id="KW-1185">Reference proteome</keyword>
<dbReference type="AlphaFoldDB" id="A0A820DFZ4"/>
<gene>
    <name evidence="2" type="ORF">OVN521_LOCUS28007</name>
</gene>
<accession>A0A820DFZ4</accession>
<dbReference type="InterPro" id="IPR006614">
    <property type="entry name" value="Peroxin/Ferlin"/>
</dbReference>
<sequence length="207" mass="24182">MLCCSFCCSLYSGDKVPSKDERTDPPTGWAWEDQWTIDANRAVDEEGFEYCVNQTLGGWCPTEEIFHLNRRRRWYRTRILKVENVPEDTKENTILFSAYNESTPLLISFDENEKKEVHDSLKNEGWEYAPMFNMKFHGDERSMDMTGRRRWHRKMVPSAEQNFASSTGGFVSNTDVVFRMQSQVTAITDSPSKVDQQQQQIKKLKLN</sequence>
<feature type="domain" description="Peroxin/Ferlin" evidence="1">
    <location>
        <begin position="47"/>
        <end position="81"/>
    </location>
</feature>
<dbReference type="SMART" id="SM00694">
    <property type="entry name" value="DysFC"/>
    <property type="match status" value="2"/>
</dbReference>